<reference evidence="3 4" key="1">
    <citation type="submission" date="2023-09" db="EMBL/GenBank/DDBJ databases">
        <title>Thalassobella suaedae gen. nov., sp. nov., a marine bacterium of the family Flavobacteriaceae isolated from a halophyte Suaeda japonica.</title>
        <authorList>
            <person name="Lee S.Y."/>
            <person name="Hwang C.Y."/>
        </authorList>
    </citation>
    <scope>NUCLEOTIDE SEQUENCE [LARGE SCALE GENOMIC DNA]</scope>
    <source>
        <strain evidence="3 4">HL-DH14</strain>
    </source>
</reference>
<dbReference type="Proteomes" id="UP001302806">
    <property type="component" value="Chromosome"/>
</dbReference>
<organism evidence="3 4">
    <name type="scientific">Thalassobellus suaedae</name>
    <dbReference type="NCBI Taxonomy" id="3074124"/>
    <lineage>
        <taxon>Bacteria</taxon>
        <taxon>Pseudomonadati</taxon>
        <taxon>Bacteroidota</taxon>
        <taxon>Flavobacteriia</taxon>
        <taxon>Flavobacteriales</taxon>
        <taxon>Flavobacteriaceae</taxon>
        <taxon>Thalassobellus</taxon>
    </lineage>
</organism>
<feature type="region of interest" description="Disordered" evidence="1">
    <location>
        <begin position="102"/>
        <end position="130"/>
    </location>
</feature>
<gene>
    <name evidence="3" type="ORF">RHP51_06785</name>
</gene>
<proteinExistence type="predicted"/>
<dbReference type="PANTHER" id="PTHR37836">
    <property type="entry name" value="LMO1036 PROTEIN"/>
    <property type="match status" value="1"/>
</dbReference>
<dbReference type="PANTHER" id="PTHR37836:SF3">
    <property type="entry name" value="ENDOGLUCANASE"/>
    <property type="match status" value="1"/>
</dbReference>
<dbReference type="InterPro" id="IPR017853">
    <property type="entry name" value="GH"/>
</dbReference>
<evidence type="ECO:0000313" key="4">
    <source>
        <dbReference type="Proteomes" id="UP001302806"/>
    </source>
</evidence>
<feature type="domain" description="Apiosidase-like catalytic" evidence="2">
    <location>
        <begin position="44"/>
        <end position="167"/>
    </location>
</feature>
<dbReference type="Gene3D" id="3.20.20.80">
    <property type="entry name" value="Glycosidases"/>
    <property type="match status" value="1"/>
</dbReference>
<dbReference type="RefSeq" id="WP_415866651.1">
    <property type="nucleotide sequence ID" value="NZ_CP134537.1"/>
</dbReference>
<sequence length="180" mass="20303">MKNKIVCEIKFITLKKILLIPFIVIAFFANAQSPWQDHGKLEASKNGHYIQHKDGNPFLWVGDTGWGMFQQLTREEVDQYLDSRQALGFTVIQAVSHWSPHGGGLSRSPDNAKNAYGHSPFTGDEKHPNTSEPLVVKGGSMNAPNDYWDHADYVIEAVKTRNMYLVPFTLLGVSTCYRYS</sequence>
<protein>
    <submittedName>
        <fullName evidence="3">DUF4038 domain-containing protein</fullName>
    </submittedName>
</protein>
<evidence type="ECO:0000313" key="3">
    <source>
        <dbReference type="EMBL" id="WNH10367.1"/>
    </source>
</evidence>
<accession>A0ABY9XWP0</accession>
<dbReference type="EMBL" id="CP134537">
    <property type="protein sequence ID" value="WNH10367.1"/>
    <property type="molecule type" value="Genomic_DNA"/>
</dbReference>
<dbReference type="SUPFAM" id="SSF51445">
    <property type="entry name" value="(Trans)glycosidases"/>
    <property type="match status" value="1"/>
</dbReference>
<dbReference type="InterPro" id="IPR025277">
    <property type="entry name" value="Apiosidase-like_cat_dom"/>
</dbReference>
<evidence type="ECO:0000256" key="1">
    <source>
        <dbReference type="SAM" id="MobiDB-lite"/>
    </source>
</evidence>
<name>A0ABY9XWP0_9FLAO</name>
<dbReference type="Pfam" id="PF13204">
    <property type="entry name" value="Apiosidase"/>
    <property type="match status" value="1"/>
</dbReference>
<evidence type="ECO:0000259" key="2">
    <source>
        <dbReference type="Pfam" id="PF13204"/>
    </source>
</evidence>